<organism evidence="2">
    <name type="scientific">Tanacetum cinerariifolium</name>
    <name type="common">Dalmatian daisy</name>
    <name type="synonym">Chrysanthemum cinerariifolium</name>
    <dbReference type="NCBI Taxonomy" id="118510"/>
    <lineage>
        <taxon>Eukaryota</taxon>
        <taxon>Viridiplantae</taxon>
        <taxon>Streptophyta</taxon>
        <taxon>Embryophyta</taxon>
        <taxon>Tracheophyta</taxon>
        <taxon>Spermatophyta</taxon>
        <taxon>Magnoliopsida</taxon>
        <taxon>eudicotyledons</taxon>
        <taxon>Gunneridae</taxon>
        <taxon>Pentapetalae</taxon>
        <taxon>asterids</taxon>
        <taxon>campanulids</taxon>
        <taxon>Asterales</taxon>
        <taxon>Asteraceae</taxon>
        <taxon>Asteroideae</taxon>
        <taxon>Anthemideae</taxon>
        <taxon>Anthemidinae</taxon>
        <taxon>Tanacetum</taxon>
    </lineage>
</organism>
<dbReference type="EMBL" id="BKCJ010539415">
    <property type="protein sequence ID" value="GFB04138.1"/>
    <property type="molecule type" value="Genomic_DNA"/>
</dbReference>
<feature type="coiled-coil region" evidence="1">
    <location>
        <begin position="33"/>
        <end position="60"/>
    </location>
</feature>
<protein>
    <submittedName>
        <fullName evidence="2">Uncharacterized protein</fullName>
    </submittedName>
</protein>
<proteinExistence type="predicted"/>
<evidence type="ECO:0000313" key="2">
    <source>
        <dbReference type="EMBL" id="GFB04138.1"/>
    </source>
</evidence>
<gene>
    <name evidence="2" type="ORF">Tci_676109</name>
</gene>
<feature type="non-terminal residue" evidence="2">
    <location>
        <position position="1"/>
    </location>
</feature>
<name>A0A699KPY0_TANCI</name>
<reference evidence="2" key="1">
    <citation type="journal article" date="2019" name="Sci. Rep.">
        <title>Draft genome of Tanacetum cinerariifolium, the natural source of mosquito coil.</title>
        <authorList>
            <person name="Yamashiro T."/>
            <person name="Shiraishi A."/>
            <person name="Satake H."/>
            <person name="Nakayama K."/>
        </authorList>
    </citation>
    <scope>NUCLEOTIDE SEQUENCE</scope>
</reference>
<evidence type="ECO:0000256" key="1">
    <source>
        <dbReference type="SAM" id="Coils"/>
    </source>
</evidence>
<sequence length="100" mass="11375">VIGTVYRYKKFIMDANEIRLLLRDQATANHRQAEMFQAQFEALQAELKVTKEMIQAARHRGGGGDNLALTLPRSVRLNVPKFSGADPDSWLFLITDFLHC</sequence>
<dbReference type="AlphaFoldDB" id="A0A699KPY0"/>
<accession>A0A699KPY0</accession>
<keyword evidence="1" id="KW-0175">Coiled coil</keyword>
<comment type="caution">
    <text evidence="2">The sequence shown here is derived from an EMBL/GenBank/DDBJ whole genome shotgun (WGS) entry which is preliminary data.</text>
</comment>